<sequence>MKKQIVMFSGGASSSYLAYLVAKEYGKENTILLHTPTYAEDPDADRFRTEVAEFLGLPITVEEDGRDLWKCIEDNKCLPSFHIPFCTTELKIKQSRKFFRNLENRGIDFVAHFGYGADEWRRVQKQSVRLEVEGIKSKYLNFERKIADKEIKRIIQEEWRIELPRTYKYLKHNNCIPCFKGGKGHFKQVAKYYPNEFNKAMKLEEKIGHTVFKDCTLQDIWKEVQSTKNQVTFFDDMYGIPCMCMD</sequence>
<gene>
    <name evidence="1" type="ORF">NE686_18010</name>
</gene>
<protein>
    <recommendedName>
        <fullName evidence="3">Phosphoadenosine phosphosulphate reductase domain-containing protein</fullName>
    </recommendedName>
</protein>
<dbReference type="RefSeq" id="WP_256312593.1">
    <property type="nucleotide sequence ID" value="NZ_JANGAC010000017.1"/>
</dbReference>
<accession>A0ABT1SEU4</accession>
<evidence type="ECO:0000313" key="1">
    <source>
        <dbReference type="EMBL" id="MCQ4925001.1"/>
    </source>
</evidence>
<dbReference type="EMBL" id="JANGAC010000017">
    <property type="protein sequence ID" value="MCQ4925001.1"/>
    <property type="molecule type" value="Genomic_DNA"/>
</dbReference>
<dbReference type="SUPFAM" id="SSF52402">
    <property type="entry name" value="Adenine nucleotide alpha hydrolases-like"/>
    <property type="match status" value="1"/>
</dbReference>
<dbReference type="Proteomes" id="UP001524478">
    <property type="component" value="Unassembled WGS sequence"/>
</dbReference>
<reference evidence="1 2" key="1">
    <citation type="submission" date="2022-06" db="EMBL/GenBank/DDBJ databases">
        <title>Isolation of gut microbiota from human fecal samples.</title>
        <authorList>
            <person name="Pamer E.G."/>
            <person name="Barat B."/>
            <person name="Waligurski E."/>
            <person name="Medina S."/>
            <person name="Paddock L."/>
            <person name="Mostad J."/>
        </authorList>
    </citation>
    <scope>NUCLEOTIDE SEQUENCE [LARGE SCALE GENOMIC DNA]</scope>
    <source>
        <strain evidence="1 2">DFI.7.95</strain>
    </source>
</reference>
<evidence type="ECO:0000313" key="2">
    <source>
        <dbReference type="Proteomes" id="UP001524478"/>
    </source>
</evidence>
<comment type="caution">
    <text evidence="1">The sequence shown here is derived from an EMBL/GenBank/DDBJ whole genome shotgun (WGS) entry which is preliminary data.</text>
</comment>
<keyword evidence="2" id="KW-1185">Reference proteome</keyword>
<organism evidence="1 2">
    <name type="scientific">Tissierella carlieri</name>
    <dbReference type="NCBI Taxonomy" id="689904"/>
    <lineage>
        <taxon>Bacteria</taxon>
        <taxon>Bacillati</taxon>
        <taxon>Bacillota</taxon>
        <taxon>Tissierellia</taxon>
        <taxon>Tissierellales</taxon>
        <taxon>Tissierellaceae</taxon>
        <taxon>Tissierella</taxon>
    </lineage>
</organism>
<name>A0ABT1SEU4_9FIRM</name>
<dbReference type="Gene3D" id="3.40.50.620">
    <property type="entry name" value="HUPs"/>
    <property type="match status" value="1"/>
</dbReference>
<proteinExistence type="predicted"/>
<dbReference type="InterPro" id="IPR014729">
    <property type="entry name" value="Rossmann-like_a/b/a_fold"/>
</dbReference>
<evidence type="ECO:0008006" key="3">
    <source>
        <dbReference type="Google" id="ProtNLM"/>
    </source>
</evidence>